<keyword evidence="3" id="KW-0808">Transferase</keyword>
<dbReference type="SUPFAM" id="SSF55073">
    <property type="entry name" value="Nucleotide cyclase"/>
    <property type="match status" value="1"/>
</dbReference>
<gene>
    <name evidence="3" type="ORF">OB236_28410</name>
</gene>
<dbReference type="Proteomes" id="UP001652445">
    <property type="component" value="Unassembled WGS sequence"/>
</dbReference>
<dbReference type="Gene3D" id="3.30.70.270">
    <property type="match status" value="1"/>
</dbReference>
<comment type="caution">
    <text evidence="3">The sequence shown here is derived from an EMBL/GenBank/DDBJ whole genome shotgun (WGS) entry which is preliminary data.</text>
</comment>
<keyword evidence="3" id="KW-0548">Nucleotidyltransferase</keyword>
<dbReference type="PANTHER" id="PTHR46663:SF2">
    <property type="entry name" value="GGDEF DOMAIN-CONTAINING PROTEIN"/>
    <property type="match status" value="1"/>
</dbReference>
<keyword evidence="4" id="KW-1185">Reference proteome</keyword>
<dbReference type="InterPro" id="IPR052163">
    <property type="entry name" value="DGC-Regulatory_Protein"/>
</dbReference>
<feature type="domain" description="GGDEF" evidence="2">
    <location>
        <begin position="1"/>
        <end position="71"/>
    </location>
</feature>
<dbReference type="InterPro" id="IPR029787">
    <property type="entry name" value="Nucleotide_cyclase"/>
</dbReference>
<dbReference type="InterPro" id="IPR043128">
    <property type="entry name" value="Rev_trsase/Diguanyl_cyclase"/>
</dbReference>
<feature type="region of interest" description="Disordered" evidence="1">
    <location>
        <begin position="56"/>
        <end position="78"/>
    </location>
</feature>
<dbReference type="GO" id="GO:0052621">
    <property type="term" value="F:diguanylate cyclase activity"/>
    <property type="evidence" value="ECO:0007669"/>
    <property type="project" value="UniProtKB-EC"/>
</dbReference>
<evidence type="ECO:0000313" key="4">
    <source>
        <dbReference type="Proteomes" id="UP001652445"/>
    </source>
</evidence>
<dbReference type="PANTHER" id="PTHR46663">
    <property type="entry name" value="DIGUANYLATE CYCLASE DGCT-RELATED"/>
    <property type="match status" value="1"/>
</dbReference>
<reference evidence="3 4" key="1">
    <citation type="submission" date="2022-09" db="EMBL/GenBank/DDBJ databases">
        <authorList>
            <person name="Han X.L."/>
            <person name="Wang Q."/>
            <person name="Lu T."/>
        </authorList>
    </citation>
    <scope>NUCLEOTIDE SEQUENCE [LARGE SCALE GENOMIC DNA]</scope>
    <source>
        <strain evidence="3 4">WQ 127069</strain>
    </source>
</reference>
<evidence type="ECO:0000313" key="3">
    <source>
        <dbReference type="EMBL" id="MCU6796051.1"/>
    </source>
</evidence>
<dbReference type="PROSITE" id="PS50887">
    <property type="entry name" value="GGDEF"/>
    <property type="match status" value="1"/>
</dbReference>
<dbReference type="Pfam" id="PF00990">
    <property type="entry name" value="GGDEF"/>
    <property type="match status" value="1"/>
</dbReference>
<proteinExistence type="predicted"/>
<protein>
    <submittedName>
        <fullName evidence="3">Diguanylate cyclase</fullName>
        <ecNumber evidence="3">2.7.7.65</ecNumber>
    </submittedName>
</protein>
<evidence type="ECO:0000256" key="1">
    <source>
        <dbReference type="SAM" id="MobiDB-lite"/>
    </source>
</evidence>
<organism evidence="3 4">
    <name type="scientific">Paenibacillus baimaensis</name>
    <dbReference type="NCBI Taxonomy" id="2982185"/>
    <lineage>
        <taxon>Bacteria</taxon>
        <taxon>Bacillati</taxon>
        <taxon>Bacillota</taxon>
        <taxon>Bacilli</taxon>
        <taxon>Bacillales</taxon>
        <taxon>Paenibacillaceae</taxon>
        <taxon>Paenibacillus</taxon>
    </lineage>
</organism>
<dbReference type="EMBL" id="JAOQIO010000097">
    <property type="protein sequence ID" value="MCU6796051.1"/>
    <property type="molecule type" value="Genomic_DNA"/>
</dbReference>
<dbReference type="InterPro" id="IPR000160">
    <property type="entry name" value="GGDEF_dom"/>
</dbReference>
<sequence length="91" mass="10191">MSSLITILEDTLSANLLRLEDGNKLSITVSIGASHYPEDGANADELYKRADERMYRMKKDAMPNTKKRSRPSRWSASNYSIARSGSVDLQP</sequence>
<name>A0ABT2UN23_9BACL</name>
<accession>A0ABT2UN23</accession>
<dbReference type="RefSeq" id="WP_262686906.1">
    <property type="nucleotide sequence ID" value="NZ_JAOQIO010000097.1"/>
</dbReference>
<evidence type="ECO:0000259" key="2">
    <source>
        <dbReference type="PROSITE" id="PS50887"/>
    </source>
</evidence>
<dbReference type="EC" id="2.7.7.65" evidence="3"/>